<dbReference type="Pfam" id="PF13193">
    <property type="entry name" value="AMP-binding_C"/>
    <property type="match status" value="1"/>
</dbReference>
<dbReference type="GO" id="GO:0009234">
    <property type="term" value="P:menaquinone biosynthetic process"/>
    <property type="evidence" value="ECO:0007669"/>
    <property type="project" value="UniProtKB-KW"/>
</dbReference>
<keyword evidence="4" id="KW-0547">Nucleotide-binding</keyword>
<comment type="similarity">
    <text evidence="1">Belongs to the ATP-dependent AMP-binding enzyme family.</text>
</comment>
<feature type="domain" description="AMP-dependent synthetase/ligase" evidence="6">
    <location>
        <begin position="8"/>
        <end position="319"/>
    </location>
</feature>
<dbReference type="EC" id="6.2.1.26" evidence="8"/>
<evidence type="ECO:0000259" key="6">
    <source>
        <dbReference type="Pfam" id="PF00501"/>
    </source>
</evidence>
<evidence type="ECO:0000313" key="9">
    <source>
        <dbReference type="Proteomes" id="UP000326936"/>
    </source>
</evidence>
<dbReference type="Proteomes" id="UP000326936">
    <property type="component" value="Chromosome"/>
</dbReference>
<evidence type="ECO:0000256" key="2">
    <source>
        <dbReference type="ARBA" id="ARBA00022428"/>
    </source>
</evidence>
<dbReference type="PANTHER" id="PTHR43201:SF5">
    <property type="entry name" value="MEDIUM-CHAIN ACYL-COA LIGASE ACSF2, MITOCHONDRIAL"/>
    <property type="match status" value="1"/>
</dbReference>
<dbReference type="InterPro" id="IPR000873">
    <property type="entry name" value="AMP-dep_synth/lig_dom"/>
</dbReference>
<dbReference type="InterPro" id="IPR020845">
    <property type="entry name" value="AMP-binding_CS"/>
</dbReference>
<dbReference type="GO" id="GO:0006631">
    <property type="term" value="P:fatty acid metabolic process"/>
    <property type="evidence" value="ECO:0007669"/>
    <property type="project" value="TreeGrafter"/>
</dbReference>
<dbReference type="InterPro" id="IPR025110">
    <property type="entry name" value="AMP-bd_C"/>
</dbReference>
<dbReference type="AlphaFoldDB" id="A0A5P9CL02"/>
<evidence type="ECO:0000256" key="4">
    <source>
        <dbReference type="ARBA" id="ARBA00022741"/>
    </source>
</evidence>
<proteinExistence type="inferred from homology"/>
<sequence length="456" mass="50346">MANRSLVKEWAQSRPSSVALKSEGKDYTWSEVDDLVDSVAASLFSQGIKSADVLTCVGKNSLEILLAYLACMELGAICALVMPQTRADFDTKLKTLYPSEVPAKVCSMDPNLSEVGSFRIDSQAFSSENFAREYDQDRPASIIFTSGSTGKPKAVVHTSRQHFYSASGLIDTLRFTKDDTWLLSLPMYHVSGLAIVYRWLYSGAALKLASGELTSDLIGVTHASFVPIQLQRALENKAVQGLSHVLLGGSHIPLSLCQEASRLGVETWVGYGMTEAASTVTAKKVDGSNGVGQVLKHRHVKLKCQRIYISGETLASGYYQQGDIIPITNDAWFDTKDLGLWQNDELNVIGRADNLFVSGGENIHCEEIEAVLNQVPTVIQAIVVPIEDKEYGHRPVAVIKSDKGINIADIEQYLSRELIKFKWPIAYYDMPENLQSHGIKISRLVVNQWVWRQANN</sequence>
<evidence type="ECO:0000259" key="7">
    <source>
        <dbReference type="Pfam" id="PF13193"/>
    </source>
</evidence>
<dbReference type="Gene3D" id="3.40.50.12780">
    <property type="entry name" value="N-terminal domain of ligase-like"/>
    <property type="match status" value="1"/>
</dbReference>
<keyword evidence="9" id="KW-1185">Reference proteome</keyword>
<evidence type="ECO:0000256" key="5">
    <source>
        <dbReference type="ARBA" id="ARBA00022840"/>
    </source>
</evidence>
<dbReference type="RefSeq" id="WP_152430795.1">
    <property type="nucleotide sequence ID" value="NZ_CBCSDK010000019.1"/>
</dbReference>
<dbReference type="GO" id="GO:0008756">
    <property type="term" value="F:o-succinylbenzoate-CoA ligase activity"/>
    <property type="evidence" value="ECO:0007669"/>
    <property type="project" value="UniProtKB-EC"/>
</dbReference>
<dbReference type="GO" id="GO:0031956">
    <property type="term" value="F:medium-chain fatty acid-CoA ligase activity"/>
    <property type="evidence" value="ECO:0007669"/>
    <property type="project" value="TreeGrafter"/>
</dbReference>
<dbReference type="KEGG" id="vaq:FIV01_09655"/>
<dbReference type="InterPro" id="IPR042099">
    <property type="entry name" value="ANL_N_sf"/>
</dbReference>
<protein>
    <submittedName>
        <fullName evidence="8">2-succinylbenzoate--CoA ligase</fullName>
        <ecNumber evidence="8">6.2.1.26</ecNumber>
    </submittedName>
</protein>
<evidence type="ECO:0000256" key="3">
    <source>
        <dbReference type="ARBA" id="ARBA00022598"/>
    </source>
</evidence>
<gene>
    <name evidence="8" type="primary">menE</name>
    <name evidence="8" type="ORF">FIV01_09655</name>
</gene>
<dbReference type="InterPro" id="IPR045851">
    <property type="entry name" value="AMP-bd_C_sf"/>
</dbReference>
<keyword evidence="5" id="KW-0067">ATP-binding</keyword>
<dbReference type="NCBIfam" id="NF006539">
    <property type="entry name" value="PRK09029.1"/>
    <property type="match status" value="1"/>
</dbReference>
<feature type="domain" description="AMP-binding enzyme C-terminal" evidence="7">
    <location>
        <begin position="367"/>
        <end position="424"/>
    </location>
</feature>
<dbReference type="OrthoDB" id="9803968at2"/>
<accession>A0A5P9CL02</accession>
<dbReference type="Pfam" id="PF00501">
    <property type="entry name" value="AMP-binding"/>
    <property type="match status" value="1"/>
</dbReference>
<organism evidence="8 9">
    <name type="scientific">Vibrio aquimaris</name>
    <dbReference type="NCBI Taxonomy" id="2587862"/>
    <lineage>
        <taxon>Bacteria</taxon>
        <taxon>Pseudomonadati</taxon>
        <taxon>Pseudomonadota</taxon>
        <taxon>Gammaproteobacteria</taxon>
        <taxon>Vibrionales</taxon>
        <taxon>Vibrionaceae</taxon>
        <taxon>Vibrio</taxon>
    </lineage>
</organism>
<dbReference type="InterPro" id="IPR010192">
    <property type="entry name" value="MenE"/>
</dbReference>
<evidence type="ECO:0000313" key="8">
    <source>
        <dbReference type="EMBL" id="QFT26691.1"/>
    </source>
</evidence>
<dbReference type="Gene3D" id="3.40.50.980">
    <property type="match status" value="1"/>
</dbReference>
<keyword evidence="2" id="KW-0474">Menaquinone biosynthesis</keyword>
<dbReference type="Gene3D" id="3.30.300.30">
    <property type="match status" value="1"/>
</dbReference>
<evidence type="ECO:0000256" key="1">
    <source>
        <dbReference type="ARBA" id="ARBA00006432"/>
    </source>
</evidence>
<dbReference type="EMBL" id="CP045350">
    <property type="protein sequence ID" value="QFT26691.1"/>
    <property type="molecule type" value="Genomic_DNA"/>
</dbReference>
<dbReference type="SUPFAM" id="SSF56801">
    <property type="entry name" value="Acetyl-CoA synthetase-like"/>
    <property type="match status" value="1"/>
</dbReference>
<keyword evidence="3 8" id="KW-0436">Ligase</keyword>
<name>A0A5P9CL02_9VIBR</name>
<reference evidence="8 9" key="1">
    <citation type="submission" date="2019-10" db="EMBL/GenBank/DDBJ databases">
        <title>Complete genome sequence of Vibrio sp. strain THAF100, isolated from non-filtered water from the water column of tank 6 of a marine aquarium containing stony-coral fragments. Water maintained at 26 degree C.</title>
        <authorList>
            <person name="Ruckert C."/>
            <person name="Franco A."/>
            <person name="Kalinowski J."/>
            <person name="Glaeser S."/>
        </authorList>
    </citation>
    <scope>NUCLEOTIDE SEQUENCE [LARGE SCALE GENOMIC DNA]</scope>
    <source>
        <strain evidence="8 9">THAF100</strain>
    </source>
</reference>
<dbReference type="GO" id="GO:0005524">
    <property type="term" value="F:ATP binding"/>
    <property type="evidence" value="ECO:0007669"/>
    <property type="project" value="UniProtKB-KW"/>
</dbReference>
<dbReference type="NCBIfam" id="TIGR01923">
    <property type="entry name" value="menE"/>
    <property type="match status" value="1"/>
</dbReference>
<dbReference type="PROSITE" id="PS00455">
    <property type="entry name" value="AMP_BINDING"/>
    <property type="match status" value="1"/>
</dbReference>
<dbReference type="PANTHER" id="PTHR43201">
    <property type="entry name" value="ACYL-COA SYNTHETASE"/>
    <property type="match status" value="1"/>
</dbReference>
<dbReference type="CDD" id="cd17630">
    <property type="entry name" value="OSB_MenE-like"/>
    <property type="match status" value="1"/>
</dbReference>